<dbReference type="PANTHER" id="PTHR38430:SF1">
    <property type="entry name" value="PROTEIN-ARGININE KINASE ACTIVATOR PROTEIN"/>
    <property type="match status" value="1"/>
</dbReference>
<dbReference type="KEGG" id="fms:M1R53_06480"/>
<dbReference type="GO" id="GO:0046870">
    <property type="term" value="F:cadmium ion binding"/>
    <property type="evidence" value="ECO:0007669"/>
    <property type="project" value="TreeGrafter"/>
</dbReference>
<dbReference type="Proteomes" id="UP000831151">
    <property type="component" value="Chromosome"/>
</dbReference>
<dbReference type="InterPro" id="IPR025542">
    <property type="entry name" value="YacH"/>
</dbReference>
<keyword evidence="4" id="KW-1185">Reference proteome</keyword>
<dbReference type="Pfam" id="PF02151">
    <property type="entry name" value="UVR"/>
    <property type="match status" value="1"/>
</dbReference>
<feature type="region of interest" description="Disordered" evidence="1">
    <location>
        <begin position="165"/>
        <end position="187"/>
    </location>
</feature>
<evidence type="ECO:0000256" key="1">
    <source>
        <dbReference type="SAM" id="MobiDB-lite"/>
    </source>
</evidence>
<protein>
    <submittedName>
        <fullName evidence="3">UvrB/UvrC motif-containing protein</fullName>
    </submittedName>
</protein>
<organism evidence="3 4">
    <name type="scientific">Fenollaria massiliensis</name>
    <dbReference type="NCBI Taxonomy" id="938288"/>
    <lineage>
        <taxon>Bacteria</taxon>
        <taxon>Bacillati</taxon>
        <taxon>Bacillota</taxon>
        <taxon>Clostridia</taxon>
        <taxon>Eubacteriales</taxon>
        <taxon>Fenollaria</taxon>
    </lineage>
</organism>
<evidence type="ECO:0000313" key="4">
    <source>
        <dbReference type="Proteomes" id="UP000831151"/>
    </source>
</evidence>
<evidence type="ECO:0000259" key="2">
    <source>
        <dbReference type="PROSITE" id="PS50151"/>
    </source>
</evidence>
<dbReference type="RefSeq" id="WP_085839618.1">
    <property type="nucleotide sequence ID" value="NZ_CP096649.1"/>
</dbReference>
<reference evidence="3" key="1">
    <citation type="submission" date="2022-04" db="EMBL/GenBank/DDBJ databases">
        <title>Complete genome sequences of Ezakiella coagulans and Fenollaria massiliensis.</title>
        <authorList>
            <person name="France M.T."/>
            <person name="Clifford J."/>
            <person name="Narina S."/>
            <person name="Rutt L."/>
            <person name="Ravel J."/>
        </authorList>
    </citation>
    <scope>NUCLEOTIDE SEQUENCE</scope>
    <source>
        <strain evidence="3">C0061C2</strain>
    </source>
</reference>
<feature type="domain" description="UVR" evidence="2">
    <location>
        <begin position="139"/>
        <end position="174"/>
    </location>
</feature>
<dbReference type="GO" id="GO:0005507">
    <property type="term" value="F:copper ion binding"/>
    <property type="evidence" value="ECO:0007669"/>
    <property type="project" value="TreeGrafter"/>
</dbReference>
<dbReference type="PROSITE" id="PS50151">
    <property type="entry name" value="UVR"/>
    <property type="match status" value="1"/>
</dbReference>
<dbReference type="PIRSF" id="PIRSF015034">
    <property type="entry name" value="YacH"/>
    <property type="match status" value="1"/>
</dbReference>
<dbReference type="InterPro" id="IPR001943">
    <property type="entry name" value="UVR_dom"/>
</dbReference>
<dbReference type="EMBL" id="CP096649">
    <property type="protein sequence ID" value="UQK58880.1"/>
    <property type="molecule type" value="Genomic_DNA"/>
</dbReference>
<dbReference type="PANTHER" id="PTHR38430">
    <property type="entry name" value="PROTEIN-ARGININE KINASE ACTIVATOR PROTEIN"/>
    <property type="match status" value="1"/>
</dbReference>
<proteinExistence type="predicted"/>
<sequence length="187" mass="21888">MLCDECHKNEAMINLKLILDGEVIEKHLCTECALRDFNEMNQGEYGEYTNMNINESDIRSLFEGLQKLFGTFETEEFEEKECPNCHMKFSDFKMNRTLGCEECYKTFAYEIRPILNSLRGEKTYEGLLPKRYIDANPMHTEILALKKELDNAIQEENYERAAELRDEIKAKTSNEKVKDGENNDDLQ</sequence>
<evidence type="ECO:0000313" key="3">
    <source>
        <dbReference type="EMBL" id="UQK58880.1"/>
    </source>
</evidence>
<accession>A0A9E7DJ36</accession>
<dbReference type="GO" id="GO:0008270">
    <property type="term" value="F:zinc ion binding"/>
    <property type="evidence" value="ECO:0007669"/>
    <property type="project" value="TreeGrafter"/>
</dbReference>
<name>A0A9E7DJ36_9FIRM</name>
<dbReference type="AlphaFoldDB" id="A0A9E7DJ36"/>
<dbReference type="Gene3D" id="4.10.860.10">
    <property type="entry name" value="UVR domain"/>
    <property type="match status" value="1"/>
</dbReference>
<gene>
    <name evidence="3" type="ORF">M1R53_06480</name>
</gene>
<feature type="compositionally biased region" description="Basic and acidic residues" evidence="1">
    <location>
        <begin position="165"/>
        <end position="181"/>
    </location>
</feature>
<dbReference type="GO" id="GO:1990169">
    <property type="term" value="P:stress response to copper ion"/>
    <property type="evidence" value="ECO:0007669"/>
    <property type="project" value="TreeGrafter"/>
</dbReference>
<dbReference type="GO" id="GO:1990170">
    <property type="term" value="P:stress response to cadmium ion"/>
    <property type="evidence" value="ECO:0007669"/>
    <property type="project" value="TreeGrafter"/>
</dbReference>
<dbReference type="GO" id="GO:0050897">
    <property type="term" value="F:cobalt ion binding"/>
    <property type="evidence" value="ECO:0007669"/>
    <property type="project" value="TreeGrafter"/>
</dbReference>